<name>A0A0F4ERZ3_9MYCO</name>
<proteinExistence type="predicted"/>
<protein>
    <submittedName>
        <fullName evidence="1">Uncharacterized protein</fullName>
    </submittedName>
</protein>
<gene>
    <name evidence="1" type="ORF">MLPM_0575</name>
</gene>
<dbReference type="AlphaFoldDB" id="A0A0F4ERZ3"/>
<dbReference type="PATRIC" id="fig|480418.6.peg.1204"/>
<organism evidence="1 2">
    <name type="scientific">Mycobacterium lepromatosis</name>
    <dbReference type="NCBI Taxonomy" id="480418"/>
    <lineage>
        <taxon>Bacteria</taxon>
        <taxon>Bacillati</taxon>
        <taxon>Actinomycetota</taxon>
        <taxon>Actinomycetes</taxon>
        <taxon>Mycobacteriales</taxon>
        <taxon>Mycobacteriaceae</taxon>
        <taxon>Mycobacterium</taxon>
    </lineage>
</organism>
<sequence>MVATVLALGCVVLSAPKTLRSRCYWNHFRLPRVSGIARGAPSRHAHQYRGGGCPNPPGYHWRLGQPGAISSKRVKSAGRRLRLAIVSRRLLALRIRLVLFIQAVVLEPLASDSTC</sequence>
<keyword evidence="2" id="KW-1185">Reference proteome</keyword>
<dbReference type="EMBL" id="JRPY01000030">
    <property type="protein sequence ID" value="KJX75593.1"/>
    <property type="molecule type" value="Genomic_DNA"/>
</dbReference>
<accession>A0A0F4ERZ3</accession>
<evidence type="ECO:0000313" key="1">
    <source>
        <dbReference type="EMBL" id="KJX75593.1"/>
    </source>
</evidence>
<evidence type="ECO:0000313" key="2">
    <source>
        <dbReference type="Proteomes" id="UP000053699"/>
    </source>
</evidence>
<comment type="caution">
    <text evidence="1">The sequence shown here is derived from an EMBL/GenBank/DDBJ whole genome shotgun (WGS) entry which is preliminary data.</text>
</comment>
<dbReference type="Proteomes" id="UP000053699">
    <property type="component" value="Unassembled WGS sequence"/>
</dbReference>
<reference evidence="1 2" key="1">
    <citation type="journal article" date="2015" name="Proc. Natl. Acad. Sci. U.S.A.">
        <title>Insight into the evolution and origin of leprosy bacilli from the genome sequence of Mycobacterium lepromatosis.</title>
        <authorList>
            <person name="Singh P."/>
            <person name="Benjak A."/>
            <person name="Schuenemann V.J."/>
            <person name="Herbig A."/>
            <person name="Avanzi C."/>
            <person name="Busso P."/>
            <person name="Nieselt K."/>
            <person name="Krause J."/>
            <person name="Vera-Cabrera L."/>
            <person name="Cole S.T."/>
        </authorList>
    </citation>
    <scope>NUCLEOTIDE SEQUENCE [LARGE SCALE GENOMIC DNA]</scope>
    <source>
        <strain evidence="1 2">Mx1-22A</strain>
    </source>
</reference>